<evidence type="ECO:0000313" key="3">
    <source>
        <dbReference type="EMBL" id="SEN96528.1"/>
    </source>
</evidence>
<keyword evidence="1" id="KW-0812">Transmembrane</keyword>
<dbReference type="InterPro" id="IPR058792">
    <property type="entry name" value="Beta-barrel_RND_2"/>
</dbReference>
<proteinExistence type="predicted"/>
<gene>
    <name evidence="3" type="ORF">SAMN05216227_103512</name>
</gene>
<feature type="domain" description="CusB-like beta-barrel" evidence="2">
    <location>
        <begin position="266"/>
        <end position="307"/>
    </location>
</feature>
<dbReference type="GO" id="GO:0055085">
    <property type="term" value="P:transmembrane transport"/>
    <property type="evidence" value="ECO:0007669"/>
    <property type="project" value="InterPro"/>
</dbReference>
<dbReference type="RefSeq" id="WP_050519336.1">
    <property type="nucleotide sequence ID" value="NZ_FOCO01000035.1"/>
</dbReference>
<dbReference type="EMBL" id="FOCO01000035">
    <property type="protein sequence ID" value="SEN96528.1"/>
    <property type="molecule type" value="Genomic_DNA"/>
</dbReference>
<reference evidence="3 4" key="1">
    <citation type="submission" date="2016-10" db="EMBL/GenBank/DDBJ databases">
        <authorList>
            <person name="de Groot N.N."/>
        </authorList>
    </citation>
    <scope>NUCLEOTIDE SEQUENCE [LARGE SCALE GENOMIC DNA]</scope>
    <source>
        <strain evidence="3 4">CGMCC 1.10836</strain>
    </source>
</reference>
<dbReference type="Gene3D" id="2.40.50.100">
    <property type="match status" value="2"/>
</dbReference>
<feature type="transmembrane region" description="Helical" evidence="1">
    <location>
        <begin position="26"/>
        <end position="46"/>
    </location>
</feature>
<accession>A0A1H8KVU4</accession>
<dbReference type="SUPFAM" id="SSF111369">
    <property type="entry name" value="HlyD-like secretion proteins"/>
    <property type="match status" value="2"/>
</dbReference>
<dbReference type="STRING" id="1077947.SAMN05216227_103512"/>
<evidence type="ECO:0000256" key="1">
    <source>
        <dbReference type="SAM" id="Phobius"/>
    </source>
</evidence>
<keyword evidence="4" id="KW-1185">Reference proteome</keyword>
<organism evidence="3 4">
    <name type="scientific">Pseudorhodobacter antarcticus</name>
    <dbReference type="NCBI Taxonomy" id="1077947"/>
    <lineage>
        <taxon>Bacteria</taxon>
        <taxon>Pseudomonadati</taxon>
        <taxon>Pseudomonadota</taxon>
        <taxon>Alphaproteobacteria</taxon>
        <taxon>Rhodobacterales</taxon>
        <taxon>Paracoccaceae</taxon>
        <taxon>Pseudorhodobacter</taxon>
    </lineage>
</organism>
<dbReference type="Gene3D" id="1.10.287.470">
    <property type="entry name" value="Helix hairpin bin"/>
    <property type="match status" value="1"/>
</dbReference>
<dbReference type="PANTHER" id="PTHR30386:SF24">
    <property type="entry name" value="MULTIDRUG RESISTANCE EFFLUX PUMP"/>
    <property type="match status" value="1"/>
</dbReference>
<keyword evidence="1" id="KW-0472">Membrane</keyword>
<dbReference type="OrthoDB" id="9811754at2"/>
<dbReference type="AlphaFoldDB" id="A0A1H8KVU4"/>
<evidence type="ECO:0000313" key="4">
    <source>
        <dbReference type="Proteomes" id="UP000183002"/>
    </source>
</evidence>
<dbReference type="InterPro" id="IPR050739">
    <property type="entry name" value="MFP"/>
</dbReference>
<dbReference type="PANTHER" id="PTHR30386">
    <property type="entry name" value="MEMBRANE FUSION SUBUNIT OF EMRAB-TOLC MULTIDRUG EFFLUX PUMP"/>
    <property type="match status" value="1"/>
</dbReference>
<dbReference type="Gene3D" id="2.40.30.170">
    <property type="match status" value="1"/>
</dbReference>
<sequence length="364" mass="38039">MSRQDPVKTESTAVAQPKTPNRKKRILAVVAVGVVAVGGWYGQPYWTHGRYMVETNDAYVAADIAVISSRIQGYVAAVPVRENAVVKAGDVLVRLDDGDYRIALQIAQSRVVTAGQTLARIDAQTEAARATVVQAGALRDVATAQLRSATTQADRVRRLASDKVVAQAQLDTAIDGLDTATASLASAEAGLANATAQIAVLQAQHAEAMGSLKELALAVDQAGRNLDLTVLRAPTDGTIANMTLEVGDLVAPGARLAALVPRDSLYIQANFKETQTGKIAIGAPVGITFDALPDKVFEGRVLSLAPATGSVFSLLPPDNATGNFTKIVQRVPVRISIPAAALESGHLRAGLSAVVEVDRRGAAE</sequence>
<dbReference type="Proteomes" id="UP000183002">
    <property type="component" value="Unassembled WGS sequence"/>
</dbReference>
<dbReference type="Pfam" id="PF25954">
    <property type="entry name" value="Beta-barrel_RND_2"/>
    <property type="match status" value="1"/>
</dbReference>
<protein>
    <submittedName>
        <fullName evidence="3">Membrane fusion protein, multidrug efflux system</fullName>
    </submittedName>
</protein>
<keyword evidence="1" id="KW-1133">Transmembrane helix</keyword>
<evidence type="ECO:0000259" key="2">
    <source>
        <dbReference type="Pfam" id="PF25954"/>
    </source>
</evidence>
<name>A0A1H8KVU4_9RHOB</name>